<evidence type="ECO:0000313" key="2">
    <source>
        <dbReference type="Proteomes" id="UP000663891"/>
    </source>
</evidence>
<dbReference type="AlphaFoldDB" id="A0A815PL07"/>
<dbReference type="Proteomes" id="UP000663891">
    <property type="component" value="Unassembled WGS sequence"/>
</dbReference>
<protein>
    <submittedName>
        <fullName evidence="1">Uncharacterized protein</fullName>
    </submittedName>
</protein>
<accession>A0A815PL07</accession>
<organism evidence="1 2">
    <name type="scientific">Adineta steineri</name>
    <dbReference type="NCBI Taxonomy" id="433720"/>
    <lineage>
        <taxon>Eukaryota</taxon>
        <taxon>Metazoa</taxon>
        <taxon>Spiralia</taxon>
        <taxon>Gnathifera</taxon>
        <taxon>Rotifera</taxon>
        <taxon>Eurotatoria</taxon>
        <taxon>Bdelloidea</taxon>
        <taxon>Adinetida</taxon>
        <taxon>Adinetidae</taxon>
        <taxon>Adineta</taxon>
    </lineage>
</organism>
<name>A0A815PL07_9BILA</name>
<dbReference type="EMBL" id="CAJNON010001304">
    <property type="protein sequence ID" value="CAF1450337.1"/>
    <property type="molecule type" value="Genomic_DNA"/>
</dbReference>
<proteinExistence type="predicted"/>
<comment type="caution">
    <text evidence="1">The sequence shown here is derived from an EMBL/GenBank/DDBJ whole genome shotgun (WGS) entry which is preliminary data.</text>
</comment>
<reference evidence="1" key="1">
    <citation type="submission" date="2021-02" db="EMBL/GenBank/DDBJ databases">
        <authorList>
            <person name="Nowell W R."/>
        </authorList>
    </citation>
    <scope>NUCLEOTIDE SEQUENCE</scope>
</reference>
<sequence>MLPVETDEKLYHSWSYYRYSYQSESGYRTIEWDLTKPATLIATNVKYFDEVNDESKPCYIDKIVYIECPNTN</sequence>
<gene>
    <name evidence="1" type="ORF">VCS650_LOCUS39433</name>
</gene>
<evidence type="ECO:0000313" key="1">
    <source>
        <dbReference type="EMBL" id="CAF1450337.1"/>
    </source>
</evidence>